<evidence type="ECO:0000256" key="12">
    <source>
        <dbReference type="ARBA" id="ARBA00044912"/>
    </source>
</evidence>
<evidence type="ECO:0000256" key="13">
    <source>
        <dbReference type="ARBA" id="ARBA00044919"/>
    </source>
</evidence>
<dbReference type="PANTHER" id="PTHR23512:SF5">
    <property type="entry name" value="MAJOR FACILITATOR SUPERFAMILY DOMAIN-CONTAINING PROTEIN 1"/>
    <property type="match status" value="1"/>
</dbReference>
<keyword evidence="19" id="KW-0472">Membrane</keyword>
<evidence type="ECO:0000256" key="14">
    <source>
        <dbReference type="ARBA" id="ARBA00044924"/>
    </source>
</evidence>
<evidence type="ECO:0000256" key="5">
    <source>
        <dbReference type="ARBA" id="ARBA00044884"/>
    </source>
</evidence>
<comment type="catalytic activity">
    <reaction evidence="7">
        <text>L-alpha-aminoacyl-L-lysine(out) = L-alpha-aminoacyl-L-lysine(in)</text>
        <dbReference type="Rhea" id="RHEA:79383"/>
        <dbReference type="ChEBI" id="CHEBI:229966"/>
    </reaction>
</comment>
<dbReference type="PROSITE" id="PS50850">
    <property type="entry name" value="MFS"/>
    <property type="match status" value="1"/>
</dbReference>
<gene>
    <name evidence="22" type="primary">LOC116942986</name>
</gene>
<evidence type="ECO:0000256" key="16">
    <source>
        <dbReference type="ARBA" id="ARBA00045018"/>
    </source>
</evidence>
<accession>A0AAJ7WV95</accession>
<evidence type="ECO:0000256" key="11">
    <source>
        <dbReference type="ARBA" id="ARBA00044903"/>
    </source>
</evidence>
<evidence type="ECO:0000256" key="15">
    <source>
        <dbReference type="ARBA" id="ARBA00044985"/>
    </source>
</evidence>
<feature type="transmembrane region" description="Helical" evidence="19">
    <location>
        <begin position="298"/>
        <end position="318"/>
    </location>
</feature>
<feature type="transmembrane region" description="Helical" evidence="19">
    <location>
        <begin position="350"/>
        <end position="371"/>
    </location>
</feature>
<reference evidence="22" key="1">
    <citation type="submission" date="2025-08" db="UniProtKB">
        <authorList>
            <consortium name="RefSeq"/>
        </authorList>
    </citation>
    <scope>IDENTIFICATION</scope>
    <source>
        <tissue evidence="22">Sperm</tissue>
    </source>
</reference>
<name>A0AAJ7WV95_PETMA</name>
<dbReference type="AlphaFoldDB" id="A0AAJ7WV95"/>
<feature type="transmembrane region" description="Helical" evidence="19">
    <location>
        <begin position="170"/>
        <end position="191"/>
    </location>
</feature>
<comment type="catalytic activity">
    <reaction evidence="9">
        <text>L-arginyl-L-alpha-amino acid(out) = L-arginyl-L-alpha-amino acid(in)</text>
        <dbReference type="Rhea" id="RHEA:79371"/>
        <dbReference type="ChEBI" id="CHEBI:84315"/>
    </reaction>
</comment>
<comment type="catalytic activity">
    <reaction evidence="6">
        <text>L-lysyl-L-alpha-amino acid(out) = L-lysyl-L-alpha-amino acid(in)</text>
        <dbReference type="Rhea" id="RHEA:79387"/>
        <dbReference type="ChEBI" id="CHEBI:229965"/>
    </reaction>
</comment>
<dbReference type="InterPro" id="IPR036259">
    <property type="entry name" value="MFS_trans_sf"/>
</dbReference>
<comment type="catalytic activity">
    <reaction evidence="2">
        <text>L-lysyl-L-alanine(out) = L-lysyl-L-alanine(in)</text>
        <dbReference type="Rhea" id="RHEA:79399"/>
        <dbReference type="ChEBI" id="CHEBI:229954"/>
    </reaction>
</comment>
<feature type="transmembrane region" description="Helical" evidence="19">
    <location>
        <begin position="257"/>
        <end position="278"/>
    </location>
</feature>
<dbReference type="InterPro" id="IPR020846">
    <property type="entry name" value="MFS_dom"/>
</dbReference>
<evidence type="ECO:0000256" key="7">
    <source>
        <dbReference type="ARBA" id="ARBA00044893"/>
    </source>
</evidence>
<keyword evidence="21" id="KW-1185">Reference proteome</keyword>
<feature type="transmembrane region" description="Helical" evidence="19">
    <location>
        <begin position="134"/>
        <end position="158"/>
    </location>
</feature>
<evidence type="ECO:0000256" key="6">
    <source>
        <dbReference type="ARBA" id="ARBA00044891"/>
    </source>
</evidence>
<protein>
    <recommendedName>
        <fullName evidence="15">Lysosomal dipeptide transporter MFSD1</fullName>
    </recommendedName>
    <alternativeName>
        <fullName evidence="16">Major facilitator superfamily domain-containing protein 1</fullName>
    </alternativeName>
</protein>
<feature type="transmembrane region" description="Helical" evidence="19">
    <location>
        <begin position="79"/>
        <end position="99"/>
    </location>
</feature>
<comment type="subunit">
    <text evidence="18">Homodimer. Interacts with lysosomal protein GLMP (via lumenal domain); the interaction starts while both proteins are still in the endoplasmic reticulum and is required for stabilization of MFSD1 in lysosomes but has no direct effect on its targeting to lysosomes or transporter activity.</text>
</comment>
<comment type="catalytic activity">
    <reaction evidence="10">
        <text>L-lysyl-L-lysine(out) = L-lysyl-L-lysine(in)</text>
        <dbReference type="Rhea" id="RHEA:79403"/>
        <dbReference type="ChEBI" id="CHEBI:229956"/>
    </reaction>
</comment>
<evidence type="ECO:0000256" key="17">
    <source>
        <dbReference type="ARBA" id="ARBA00045709"/>
    </source>
</evidence>
<dbReference type="Proteomes" id="UP001318040">
    <property type="component" value="Chromosome 16"/>
</dbReference>
<comment type="catalytic activity">
    <reaction evidence="8">
        <text>L-aspartyl-L-lysine(out) = L-aspartyl-L-lysine(in)</text>
        <dbReference type="Rhea" id="RHEA:79411"/>
        <dbReference type="ChEBI" id="CHEBI:229953"/>
    </reaction>
</comment>
<feature type="transmembrane region" description="Helical" evidence="19">
    <location>
        <begin position="383"/>
        <end position="406"/>
    </location>
</feature>
<dbReference type="RefSeq" id="XP_032811429.1">
    <property type="nucleotide sequence ID" value="XM_032955538.1"/>
</dbReference>
<comment type="catalytic activity">
    <reaction evidence="3">
        <text>L-histidyl-glycine(out) = L-histidyl-glycine(in)</text>
        <dbReference type="Rhea" id="RHEA:79395"/>
        <dbReference type="ChEBI" id="CHEBI:229957"/>
    </reaction>
</comment>
<dbReference type="SUPFAM" id="SSF103473">
    <property type="entry name" value="MFS general substrate transporter"/>
    <property type="match status" value="1"/>
</dbReference>
<evidence type="ECO:0000313" key="22">
    <source>
        <dbReference type="RefSeq" id="XP_032811429.1"/>
    </source>
</evidence>
<keyword evidence="19" id="KW-1133">Transmembrane helix</keyword>
<dbReference type="Pfam" id="PF07690">
    <property type="entry name" value="MFS_1"/>
    <property type="match status" value="1"/>
</dbReference>
<feature type="transmembrane region" description="Helical" evidence="19">
    <location>
        <begin position="12"/>
        <end position="30"/>
    </location>
</feature>
<dbReference type="GeneID" id="116942986"/>
<keyword evidence="19" id="KW-0812">Transmembrane</keyword>
<comment type="subcellular location">
    <subcellularLocation>
        <location evidence="1">Membrane</location>
        <topology evidence="1">Multi-pass membrane protein</topology>
    </subcellularLocation>
</comment>
<feature type="transmembrane region" description="Helical" evidence="19">
    <location>
        <begin position="418"/>
        <end position="442"/>
    </location>
</feature>
<comment type="catalytic activity">
    <reaction evidence="11">
        <text>L-arginyl-glycine(out) = L-arginyl-glycine(in)</text>
        <dbReference type="Rhea" id="RHEA:79391"/>
        <dbReference type="ChEBI" id="CHEBI:229955"/>
    </reaction>
</comment>
<dbReference type="Gene3D" id="1.20.1250.20">
    <property type="entry name" value="MFS general substrate transporter like domains"/>
    <property type="match status" value="2"/>
</dbReference>
<feature type="transmembrane region" description="Helical" evidence="19">
    <location>
        <begin position="106"/>
        <end position="128"/>
    </location>
</feature>
<comment type="catalytic activity">
    <reaction evidence="14">
        <text>L-lysyl-glycine(out) = L-lysyl-glycine(in)</text>
        <dbReference type="Rhea" id="RHEA:79407"/>
        <dbReference type="ChEBI" id="CHEBI:191202"/>
    </reaction>
</comment>
<comment type="catalytic activity">
    <reaction evidence="13">
        <text>L-alanyl-L-lysine(out) = L-alanyl-L-lysine(in)</text>
        <dbReference type="Rhea" id="RHEA:79415"/>
        <dbReference type="ChEBI" id="CHEBI:192470"/>
    </reaction>
</comment>
<dbReference type="GO" id="GO:0016020">
    <property type="term" value="C:membrane"/>
    <property type="evidence" value="ECO:0007669"/>
    <property type="project" value="UniProtKB-SubCell"/>
</dbReference>
<proteinExistence type="predicted"/>
<dbReference type="InterPro" id="IPR052187">
    <property type="entry name" value="MFSD1"/>
</dbReference>
<dbReference type="KEGG" id="pmrn:116942986"/>
<evidence type="ECO:0000256" key="18">
    <source>
        <dbReference type="ARBA" id="ARBA00046376"/>
    </source>
</evidence>
<comment type="catalytic activity">
    <reaction evidence="4">
        <text>L-alpha-aminoacyl-L-arginine(out) = L-alpha-aminoacyl-L-arginine(in)</text>
        <dbReference type="Rhea" id="RHEA:79367"/>
        <dbReference type="ChEBI" id="CHEBI:229968"/>
    </reaction>
</comment>
<comment type="catalytic activity">
    <reaction evidence="5">
        <text>L-alpha-aminoacyl-L-histidine(out) = L-alpha-aminoacyl-L-histidine(in)</text>
        <dbReference type="Rhea" id="RHEA:79375"/>
        <dbReference type="ChEBI" id="CHEBI:229967"/>
    </reaction>
</comment>
<dbReference type="PANTHER" id="PTHR23512">
    <property type="entry name" value="MAJOR FACILITATOR SUPERFAMILY DOMAIN-CONTAINING PROTEIN 1"/>
    <property type="match status" value="1"/>
</dbReference>
<evidence type="ECO:0000256" key="2">
    <source>
        <dbReference type="ARBA" id="ARBA00044876"/>
    </source>
</evidence>
<evidence type="ECO:0000256" key="19">
    <source>
        <dbReference type="SAM" id="Phobius"/>
    </source>
</evidence>
<feature type="transmembrane region" description="Helical" evidence="19">
    <location>
        <begin position="325"/>
        <end position="344"/>
    </location>
</feature>
<comment type="catalytic activity">
    <reaction evidence="12">
        <text>L-histidyl-L-alpha-amino acid(out) = L-histidyl-L-alpha-amino acid(in)</text>
        <dbReference type="Rhea" id="RHEA:79379"/>
        <dbReference type="ChEBI" id="CHEBI:229964"/>
    </reaction>
</comment>
<evidence type="ECO:0000313" key="21">
    <source>
        <dbReference type="Proteomes" id="UP001318040"/>
    </source>
</evidence>
<evidence type="ECO:0000256" key="3">
    <source>
        <dbReference type="ARBA" id="ARBA00044878"/>
    </source>
</evidence>
<evidence type="ECO:0000256" key="10">
    <source>
        <dbReference type="ARBA" id="ARBA00044900"/>
    </source>
</evidence>
<dbReference type="InterPro" id="IPR011701">
    <property type="entry name" value="MFS"/>
</dbReference>
<evidence type="ECO:0000259" key="20">
    <source>
        <dbReference type="PROSITE" id="PS50850"/>
    </source>
</evidence>
<sequence length="472" mass="51056">MMCIDARDGRYRFLVLLCNCLVTFGSYYCFDMPGVLQAQFQGNLSCSEEQNAKNATVLNGGGGCETPSGLGLTPSQYNLLYAVYAWGNVVLVIPFGYLMDKIGNRVSVMLFSSFCMLGSLLFALSIRLRGSTRSMLALMLAGRVLFGCGNVSLIIVQFRIVTFWFREKELAMAFGVTIAFSRLGSVLNFLCTESFEHRFGLEATLWAAGAVLCAVSLVAACTVGQMDQRGLQQLGVYAGLRREAKSVNITDIRRFKLTYWMLVLATVFFYSTVFPFIANGSKFIQDMYEGFSQEQASLVVGATYMVSMVLCAASGVLVDRVGLRGVMISAAAISTLPVFPVLAFGRLPPLASTLWLGVAYSVSTACMWPAISMVVPYSTLGTANGVATSLQMLGVGVSNLAVGALLGEETGEIAPWRWQNVMLFFLALTLGCLASSLVLNVVDQGTGQIINKSRVRQAADRISEEAPLLMDG</sequence>
<evidence type="ECO:0000256" key="4">
    <source>
        <dbReference type="ARBA" id="ARBA00044881"/>
    </source>
</evidence>
<feature type="transmembrane region" description="Helical" evidence="19">
    <location>
        <begin position="203"/>
        <end position="223"/>
    </location>
</feature>
<comment type="function">
    <text evidence="17">Lysosomal dipeptide uniporter that selectively exports lysine, arginine or histidine-containing dipeptides with a net positive charge from the lysosome lumen into the cytosol. Could play a role in a specific type of protein O-glycosylation indirectly regulating macrophages migration and tissue invasion. Also essential for liver homeostasis.</text>
</comment>
<organism evidence="21 22">
    <name type="scientific">Petromyzon marinus</name>
    <name type="common">Sea lamprey</name>
    <dbReference type="NCBI Taxonomy" id="7757"/>
    <lineage>
        <taxon>Eukaryota</taxon>
        <taxon>Metazoa</taxon>
        <taxon>Chordata</taxon>
        <taxon>Craniata</taxon>
        <taxon>Vertebrata</taxon>
        <taxon>Cyclostomata</taxon>
        <taxon>Hyperoartia</taxon>
        <taxon>Petromyzontiformes</taxon>
        <taxon>Petromyzontidae</taxon>
        <taxon>Petromyzon</taxon>
    </lineage>
</organism>
<dbReference type="GO" id="GO:0022857">
    <property type="term" value="F:transmembrane transporter activity"/>
    <property type="evidence" value="ECO:0007669"/>
    <property type="project" value="InterPro"/>
</dbReference>
<evidence type="ECO:0000256" key="1">
    <source>
        <dbReference type="ARBA" id="ARBA00004141"/>
    </source>
</evidence>
<feature type="domain" description="Major facilitator superfamily (MFS) profile" evidence="20">
    <location>
        <begin position="1"/>
        <end position="446"/>
    </location>
</feature>
<evidence type="ECO:0000256" key="9">
    <source>
        <dbReference type="ARBA" id="ARBA00044899"/>
    </source>
</evidence>
<evidence type="ECO:0000256" key="8">
    <source>
        <dbReference type="ARBA" id="ARBA00044898"/>
    </source>
</evidence>